<evidence type="ECO:0000256" key="3">
    <source>
        <dbReference type="ARBA" id="ARBA00023014"/>
    </source>
</evidence>
<keyword evidence="2" id="KW-0408">Iron</keyword>
<proteinExistence type="predicted"/>
<dbReference type="Proteomes" id="UP000236497">
    <property type="component" value="Unassembled WGS sequence"/>
</dbReference>
<organism evidence="4 5">
    <name type="scientific">Herbinix hemicellulosilytica</name>
    <dbReference type="NCBI Taxonomy" id="1564487"/>
    <lineage>
        <taxon>Bacteria</taxon>
        <taxon>Bacillati</taxon>
        <taxon>Bacillota</taxon>
        <taxon>Clostridia</taxon>
        <taxon>Lachnospirales</taxon>
        <taxon>Lachnospiraceae</taxon>
        <taxon>Herbinix</taxon>
    </lineage>
</organism>
<dbReference type="SUPFAM" id="SSF52833">
    <property type="entry name" value="Thioredoxin-like"/>
    <property type="match status" value="1"/>
</dbReference>
<accession>A0A0H5SLG5</accession>
<evidence type="ECO:0000256" key="1">
    <source>
        <dbReference type="ARBA" id="ARBA00022723"/>
    </source>
</evidence>
<dbReference type="CDD" id="cd02980">
    <property type="entry name" value="TRX_Fd_family"/>
    <property type="match status" value="1"/>
</dbReference>
<reference evidence="4 5" key="1">
    <citation type="submission" date="2015-06" db="EMBL/GenBank/DDBJ databases">
        <authorList>
            <person name="Wibberg Daniel"/>
        </authorList>
    </citation>
    <scope>NUCLEOTIDE SEQUENCE [LARGE SCALE GENOMIC DNA]</scope>
    <source>
        <strain evidence="4 5">T3/55T</strain>
    </source>
</reference>
<evidence type="ECO:0008006" key="6">
    <source>
        <dbReference type="Google" id="ProtNLM"/>
    </source>
</evidence>
<dbReference type="AlphaFoldDB" id="A0A0H5SLG5"/>
<dbReference type="PANTHER" id="PTHR43578">
    <property type="entry name" value="NADH-QUINONE OXIDOREDUCTASE SUBUNIT F"/>
    <property type="match status" value="1"/>
</dbReference>
<keyword evidence="3" id="KW-0411">Iron-sulfur</keyword>
<dbReference type="PANTHER" id="PTHR43578:SF3">
    <property type="entry name" value="NADH-QUINONE OXIDOREDUCTASE SUBUNIT F"/>
    <property type="match status" value="1"/>
</dbReference>
<keyword evidence="5" id="KW-1185">Reference proteome</keyword>
<gene>
    <name evidence="4" type="ORF">HHT355_2410</name>
</gene>
<name>A0A0H5SLG5_HERHM</name>
<evidence type="ECO:0000313" key="5">
    <source>
        <dbReference type="Proteomes" id="UP000236497"/>
    </source>
</evidence>
<dbReference type="OrthoDB" id="9800692at2"/>
<dbReference type="Gene3D" id="3.40.30.10">
    <property type="entry name" value="Glutaredoxin"/>
    <property type="match status" value="1"/>
</dbReference>
<evidence type="ECO:0000256" key="2">
    <source>
        <dbReference type="ARBA" id="ARBA00023004"/>
    </source>
</evidence>
<sequence>MKSLEELRAIRANMQAQMGLRKEDGNQTRIVVGMATCGIASGARPVLVALSDAVQEKGLKNVTVTQTGCIGLCKYEPIVEVIEPGKEKVTYVKMTPEKALEVLEKHIIRGQIVKEYTISEMIG</sequence>
<protein>
    <recommendedName>
        <fullName evidence="6">NAD(P)-dependent iron-only hydrogenase iron-sulfur protein</fullName>
    </recommendedName>
</protein>
<dbReference type="RefSeq" id="WP_103203672.1">
    <property type="nucleotide sequence ID" value="NZ_CVTD020000026.1"/>
</dbReference>
<dbReference type="GO" id="GO:0051536">
    <property type="term" value="F:iron-sulfur cluster binding"/>
    <property type="evidence" value="ECO:0007669"/>
    <property type="project" value="UniProtKB-KW"/>
</dbReference>
<keyword evidence="1" id="KW-0479">Metal-binding</keyword>
<dbReference type="InterPro" id="IPR036249">
    <property type="entry name" value="Thioredoxin-like_sf"/>
</dbReference>
<dbReference type="GO" id="GO:0046872">
    <property type="term" value="F:metal ion binding"/>
    <property type="evidence" value="ECO:0007669"/>
    <property type="project" value="UniProtKB-KW"/>
</dbReference>
<dbReference type="EMBL" id="CVTD020000026">
    <property type="protein sequence ID" value="CRZ35596.1"/>
    <property type="molecule type" value="Genomic_DNA"/>
</dbReference>
<evidence type="ECO:0000313" key="4">
    <source>
        <dbReference type="EMBL" id="CRZ35596.1"/>
    </source>
</evidence>